<evidence type="ECO:0000313" key="5">
    <source>
        <dbReference type="EMBL" id="GGB14360.1"/>
    </source>
</evidence>
<proteinExistence type="predicted"/>
<dbReference type="InterPro" id="IPR036390">
    <property type="entry name" value="WH_DNA-bd_sf"/>
</dbReference>
<dbReference type="PANTHER" id="PTHR43537:SF49">
    <property type="entry name" value="TRANSCRIPTIONAL REGULATORY PROTEIN"/>
    <property type="match status" value="1"/>
</dbReference>
<evidence type="ECO:0000259" key="4">
    <source>
        <dbReference type="PROSITE" id="PS50949"/>
    </source>
</evidence>
<dbReference type="InterPro" id="IPR036388">
    <property type="entry name" value="WH-like_DNA-bd_sf"/>
</dbReference>
<keyword evidence="6" id="KW-1185">Reference proteome</keyword>
<dbReference type="SMART" id="SM00345">
    <property type="entry name" value="HTH_GNTR"/>
    <property type="match status" value="1"/>
</dbReference>
<dbReference type="PRINTS" id="PR00035">
    <property type="entry name" value="HTHGNTR"/>
</dbReference>
<sequence>MRASERAYSALREQILDGQLEPGVVLAEVEQSTRLGVSRTPLREALARLSADGLVSAHSGRGVVVTDVDLGRITELFEVRGALEEQAARLAARRRDPAVFEALQSEFRRAHELLDDDDDPARHDYYGLVARLDAAIDEATQNPLLVATLGGVRTHVARIRRLSHDNPERLREAAREHLVIVDAIVDGSESLAAHATQVHLYRSLKNILGSIEGNTP</sequence>
<dbReference type="Gene3D" id="1.20.120.530">
    <property type="entry name" value="GntR ligand-binding domain-like"/>
    <property type="match status" value="1"/>
</dbReference>
<dbReference type="PROSITE" id="PS50949">
    <property type="entry name" value="HTH_GNTR"/>
    <property type="match status" value="1"/>
</dbReference>
<keyword evidence="2" id="KW-0238">DNA-binding</keyword>
<dbReference type="AlphaFoldDB" id="A0A916SRC6"/>
<name>A0A916SRC6_9MICO</name>
<evidence type="ECO:0000256" key="2">
    <source>
        <dbReference type="ARBA" id="ARBA00023125"/>
    </source>
</evidence>
<accession>A0A916SRC6</accession>
<keyword evidence="3" id="KW-0804">Transcription</keyword>
<gene>
    <name evidence="5" type="ORF">GCM10010979_31090</name>
</gene>
<feature type="domain" description="HTH gntR-type" evidence="4">
    <location>
        <begin position="1"/>
        <end position="68"/>
    </location>
</feature>
<dbReference type="InterPro" id="IPR011711">
    <property type="entry name" value="GntR_C"/>
</dbReference>
<dbReference type="InterPro" id="IPR000524">
    <property type="entry name" value="Tscrpt_reg_HTH_GntR"/>
</dbReference>
<dbReference type="RefSeq" id="WP_188511667.1">
    <property type="nucleotide sequence ID" value="NZ_BMGB01000002.1"/>
</dbReference>
<reference evidence="5" key="2">
    <citation type="submission" date="2020-09" db="EMBL/GenBank/DDBJ databases">
        <authorList>
            <person name="Sun Q."/>
            <person name="Zhou Y."/>
        </authorList>
    </citation>
    <scope>NUCLEOTIDE SEQUENCE</scope>
    <source>
        <strain evidence="5">CGMCC 1.12813</strain>
    </source>
</reference>
<reference evidence="5" key="1">
    <citation type="journal article" date="2014" name="Int. J. Syst. Evol. Microbiol.">
        <title>Complete genome sequence of Corynebacterium casei LMG S-19264T (=DSM 44701T), isolated from a smear-ripened cheese.</title>
        <authorList>
            <consortium name="US DOE Joint Genome Institute (JGI-PGF)"/>
            <person name="Walter F."/>
            <person name="Albersmeier A."/>
            <person name="Kalinowski J."/>
            <person name="Ruckert C."/>
        </authorList>
    </citation>
    <scope>NUCLEOTIDE SEQUENCE</scope>
    <source>
        <strain evidence="5">CGMCC 1.12813</strain>
    </source>
</reference>
<dbReference type="CDD" id="cd07377">
    <property type="entry name" value="WHTH_GntR"/>
    <property type="match status" value="1"/>
</dbReference>
<dbReference type="Pfam" id="PF00392">
    <property type="entry name" value="GntR"/>
    <property type="match status" value="1"/>
</dbReference>
<comment type="caution">
    <text evidence="5">The sequence shown here is derived from an EMBL/GenBank/DDBJ whole genome shotgun (WGS) entry which is preliminary data.</text>
</comment>
<organism evidence="5 6">
    <name type="scientific">Conyzicola nivalis</name>
    <dbReference type="NCBI Taxonomy" id="1477021"/>
    <lineage>
        <taxon>Bacteria</taxon>
        <taxon>Bacillati</taxon>
        <taxon>Actinomycetota</taxon>
        <taxon>Actinomycetes</taxon>
        <taxon>Micrococcales</taxon>
        <taxon>Microbacteriaceae</taxon>
        <taxon>Conyzicola</taxon>
    </lineage>
</organism>
<dbReference type="EMBL" id="BMGB01000002">
    <property type="protein sequence ID" value="GGB14360.1"/>
    <property type="molecule type" value="Genomic_DNA"/>
</dbReference>
<dbReference type="SUPFAM" id="SSF48008">
    <property type="entry name" value="GntR ligand-binding domain-like"/>
    <property type="match status" value="1"/>
</dbReference>
<keyword evidence="1" id="KW-0805">Transcription regulation</keyword>
<dbReference type="Proteomes" id="UP000606922">
    <property type="component" value="Unassembled WGS sequence"/>
</dbReference>
<dbReference type="InterPro" id="IPR008920">
    <property type="entry name" value="TF_FadR/GntR_C"/>
</dbReference>
<dbReference type="GO" id="GO:0003677">
    <property type="term" value="F:DNA binding"/>
    <property type="evidence" value="ECO:0007669"/>
    <property type="project" value="UniProtKB-KW"/>
</dbReference>
<dbReference type="GO" id="GO:0003700">
    <property type="term" value="F:DNA-binding transcription factor activity"/>
    <property type="evidence" value="ECO:0007669"/>
    <property type="project" value="InterPro"/>
</dbReference>
<dbReference type="Pfam" id="PF07729">
    <property type="entry name" value="FCD"/>
    <property type="match status" value="1"/>
</dbReference>
<evidence type="ECO:0000256" key="3">
    <source>
        <dbReference type="ARBA" id="ARBA00023163"/>
    </source>
</evidence>
<dbReference type="PANTHER" id="PTHR43537">
    <property type="entry name" value="TRANSCRIPTIONAL REGULATOR, GNTR FAMILY"/>
    <property type="match status" value="1"/>
</dbReference>
<evidence type="ECO:0000256" key="1">
    <source>
        <dbReference type="ARBA" id="ARBA00023015"/>
    </source>
</evidence>
<protein>
    <submittedName>
        <fullName evidence="5">GntR family transcriptional regulator</fullName>
    </submittedName>
</protein>
<dbReference type="SMART" id="SM00895">
    <property type="entry name" value="FCD"/>
    <property type="match status" value="1"/>
</dbReference>
<dbReference type="Gene3D" id="1.10.10.10">
    <property type="entry name" value="Winged helix-like DNA-binding domain superfamily/Winged helix DNA-binding domain"/>
    <property type="match status" value="1"/>
</dbReference>
<dbReference type="SUPFAM" id="SSF46785">
    <property type="entry name" value="Winged helix' DNA-binding domain"/>
    <property type="match status" value="1"/>
</dbReference>
<evidence type="ECO:0000313" key="6">
    <source>
        <dbReference type="Proteomes" id="UP000606922"/>
    </source>
</evidence>